<keyword evidence="2" id="KW-0223">Dioxygenase</keyword>
<dbReference type="STRING" id="1169540.A0A0G4GWX6"/>
<dbReference type="SUPFAM" id="SSF48484">
    <property type="entry name" value="Lipoxigenase"/>
    <property type="match status" value="1"/>
</dbReference>
<organism evidence="6 7">
    <name type="scientific">Vitrella brassicaformis (strain CCMP3155)</name>
    <dbReference type="NCBI Taxonomy" id="1169540"/>
    <lineage>
        <taxon>Eukaryota</taxon>
        <taxon>Sar</taxon>
        <taxon>Alveolata</taxon>
        <taxon>Colpodellida</taxon>
        <taxon>Vitrellaceae</taxon>
        <taxon>Vitrella</taxon>
    </lineage>
</organism>
<dbReference type="PROSITE" id="PS51393">
    <property type="entry name" value="LIPOXYGENASE_3"/>
    <property type="match status" value="1"/>
</dbReference>
<protein>
    <recommendedName>
        <fullName evidence="5">Lipoxygenase domain-containing protein</fullName>
    </recommendedName>
</protein>
<feature type="domain" description="Lipoxygenase" evidence="5">
    <location>
        <begin position="352"/>
        <end position="563"/>
    </location>
</feature>
<keyword evidence="3" id="KW-0560">Oxidoreductase</keyword>
<name>A0A0G4GWX6_VITBC</name>
<evidence type="ECO:0000313" key="7">
    <source>
        <dbReference type="Proteomes" id="UP000041254"/>
    </source>
</evidence>
<dbReference type="GO" id="GO:0034440">
    <property type="term" value="P:lipid oxidation"/>
    <property type="evidence" value="ECO:0007669"/>
    <property type="project" value="InterPro"/>
</dbReference>
<dbReference type="AlphaFoldDB" id="A0A0G4GWX6"/>
<gene>
    <name evidence="6" type="ORF">Vbra_438</name>
</gene>
<reference evidence="6 7" key="1">
    <citation type="submission" date="2014-11" db="EMBL/GenBank/DDBJ databases">
        <authorList>
            <person name="Zhu J."/>
            <person name="Qi W."/>
            <person name="Song R."/>
        </authorList>
    </citation>
    <scope>NUCLEOTIDE SEQUENCE [LARGE SCALE GENOMIC DNA]</scope>
</reference>
<dbReference type="GO" id="GO:0016702">
    <property type="term" value="F:oxidoreductase activity, acting on single donors with incorporation of molecular oxygen, incorporation of two atoms of oxygen"/>
    <property type="evidence" value="ECO:0007669"/>
    <property type="project" value="InterPro"/>
</dbReference>
<accession>A0A0G4GWX6</accession>
<dbReference type="Proteomes" id="UP000041254">
    <property type="component" value="Unassembled WGS sequence"/>
</dbReference>
<dbReference type="InterPro" id="IPR013819">
    <property type="entry name" value="LipOase_C"/>
</dbReference>
<evidence type="ECO:0000313" key="6">
    <source>
        <dbReference type="EMBL" id="CEM35413.1"/>
    </source>
</evidence>
<dbReference type="Gene3D" id="1.20.245.10">
    <property type="entry name" value="Lipoxygenase-1, Domain 5"/>
    <property type="match status" value="1"/>
</dbReference>
<evidence type="ECO:0000256" key="2">
    <source>
        <dbReference type="ARBA" id="ARBA00022964"/>
    </source>
</evidence>
<keyword evidence="1" id="KW-0479">Metal-binding</keyword>
<feature type="chain" id="PRO_5005191127" description="Lipoxygenase domain-containing protein" evidence="4">
    <location>
        <begin position="20"/>
        <end position="563"/>
    </location>
</feature>
<keyword evidence="7" id="KW-1185">Reference proteome</keyword>
<dbReference type="InterPro" id="IPR000907">
    <property type="entry name" value="LipOase"/>
</dbReference>
<dbReference type="VEuPathDB" id="CryptoDB:Vbra_438"/>
<dbReference type="InterPro" id="IPR036226">
    <property type="entry name" value="LipOase_C_sf"/>
</dbReference>
<dbReference type="GO" id="GO:0046872">
    <property type="term" value="F:metal ion binding"/>
    <property type="evidence" value="ECO:0007669"/>
    <property type="project" value="UniProtKB-KW"/>
</dbReference>
<sequence length="563" mass="63292">MPNLHPLLASLATIASVFLAREMKAQVASPLATRILSLPQRSHLPTATRQADLVRVQGDEDLRNGPRQLYIGSRFRNDGGFTGVDFPPGPMPRPLPPLKEFNSSRLSPLMCEDDCTRYQTLLLKDAALFALPMTKKNSYRRKNLAIELLKRLLRDSPSRGEEFFKEVYRELENSKSIQKIGLLDRPYSSYSGTNDEAFAMDRLTVKGFRLEQIPNEPRFTNRFDDNPSVTLEACGRDFPSLLEAEDIFIVDISEMHRYNKPATPWKYTPSTIAYFCRVSGTTATGHPISVISNRRSLGRDGQGLIPKAEEKLIVFAIHVVDNGITYTPQLAGMEDPTTGRVVKWTNSTASEWQLAKMAADAAEGVAQAYDHFIHVHLILDPVRVELHRQLHPTHPVHVLLEHHMSQLFFNDFQAISLALFAPGGGIDMVFGPGSVGSHKWVVDAWTRLEEEGSFWDADLYVRMAQRGTAKIPGFKRQDDLISFYDAIRTFVKNYLSAYYFSDGDVVADWELQSWGVATSGVIPGFPGTFRSLDEVVRVVTSCIYRTAALHHTMNADDTYEPTH</sequence>
<evidence type="ECO:0000256" key="4">
    <source>
        <dbReference type="SAM" id="SignalP"/>
    </source>
</evidence>
<dbReference type="OrthoDB" id="75140at2759"/>
<dbReference type="InParanoid" id="A0A0G4GWX6"/>
<proteinExistence type="predicted"/>
<dbReference type="EMBL" id="CDMY01000851">
    <property type="protein sequence ID" value="CEM35413.1"/>
    <property type="molecule type" value="Genomic_DNA"/>
</dbReference>
<dbReference type="Pfam" id="PF00305">
    <property type="entry name" value="Lipoxygenase"/>
    <property type="match status" value="1"/>
</dbReference>
<feature type="signal peptide" evidence="4">
    <location>
        <begin position="1"/>
        <end position="19"/>
    </location>
</feature>
<evidence type="ECO:0000259" key="5">
    <source>
        <dbReference type="PROSITE" id="PS51393"/>
    </source>
</evidence>
<evidence type="ECO:0000256" key="3">
    <source>
        <dbReference type="ARBA" id="ARBA00023002"/>
    </source>
</evidence>
<keyword evidence="4" id="KW-0732">Signal</keyword>
<dbReference type="PANTHER" id="PTHR11771">
    <property type="entry name" value="LIPOXYGENASE"/>
    <property type="match status" value="1"/>
</dbReference>
<evidence type="ECO:0000256" key="1">
    <source>
        <dbReference type="ARBA" id="ARBA00022723"/>
    </source>
</evidence>